<dbReference type="Pfam" id="PF13487">
    <property type="entry name" value="HD_5"/>
    <property type="match status" value="1"/>
</dbReference>
<dbReference type="InterPro" id="IPR037522">
    <property type="entry name" value="HD_GYP_dom"/>
</dbReference>
<protein>
    <submittedName>
        <fullName evidence="2">HD-GYP domain-containing protein</fullName>
        <ecNumber evidence="2">3.1.4.-</ecNumber>
    </submittedName>
</protein>
<dbReference type="PROSITE" id="PS51832">
    <property type="entry name" value="HD_GYP"/>
    <property type="match status" value="1"/>
</dbReference>
<dbReference type="CDD" id="cd00077">
    <property type="entry name" value="HDc"/>
    <property type="match status" value="1"/>
</dbReference>
<dbReference type="EC" id="3.1.4.-" evidence="2"/>
<evidence type="ECO:0000313" key="3">
    <source>
        <dbReference type="Proteomes" id="UP001595840"/>
    </source>
</evidence>
<accession>A0ABV8V8D4</accession>
<organism evidence="2 3">
    <name type="scientific">Simiduia curdlanivorans</name>
    <dbReference type="NCBI Taxonomy" id="1492769"/>
    <lineage>
        <taxon>Bacteria</taxon>
        <taxon>Pseudomonadati</taxon>
        <taxon>Pseudomonadota</taxon>
        <taxon>Gammaproteobacteria</taxon>
        <taxon>Cellvibrionales</taxon>
        <taxon>Cellvibrionaceae</taxon>
        <taxon>Simiduia</taxon>
    </lineage>
</organism>
<dbReference type="PANTHER" id="PTHR43155:SF2">
    <property type="entry name" value="CYCLIC DI-GMP PHOSPHODIESTERASE PA4108"/>
    <property type="match status" value="1"/>
</dbReference>
<evidence type="ECO:0000313" key="2">
    <source>
        <dbReference type="EMBL" id="MFC4364168.1"/>
    </source>
</evidence>
<name>A0ABV8V8D4_9GAMM</name>
<gene>
    <name evidence="2" type="ORF">ACFOX3_17790</name>
</gene>
<dbReference type="SUPFAM" id="SSF109604">
    <property type="entry name" value="HD-domain/PDEase-like"/>
    <property type="match status" value="1"/>
</dbReference>
<comment type="caution">
    <text evidence="2">The sequence shown here is derived from an EMBL/GenBank/DDBJ whole genome shotgun (WGS) entry which is preliminary data.</text>
</comment>
<keyword evidence="2" id="KW-0378">Hydrolase</keyword>
<dbReference type="RefSeq" id="WP_290262558.1">
    <property type="nucleotide sequence ID" value="NZ_JAUFQG010000004.1"/>
</dbReference>
<feature type="domain" description="HD-GYP" evidence="1">
    <location>
        <begin position="124"/>
        <end position="320"/>
    </location>
</feature>
<proteinExistence type="predicted"/>
<dbReference type="InterPro" id="IPR003607">
    <property type="entry name" value="HD/PDEase_dom"/>
</dbReference>
<keyword evidence="3" id="KW-1185">Reference proteome</keyword>
<dbReference type="Gene3D" id="1.10.3210.10">
    <property type="entry name" value="Hypothetical protein af1432"/>
    <property type="match status" value="1"/>
</dbReference>
<dbReference type="PANTHER" id="PTHR43155">
    <property type="entry name" value="CYCLIC DI-GMP PHOSPHODIESTERASE PA4108-RELATED"/>
    <property type="match status" value="1"/>
</dbReference>
<dbReference type="EMBL" id="JBHSCX010000021">
    <property type="protein sequence ID" value="MFC4364168.1"/>
    <property type="molecule type" value="Genomic_DNA"/>
</dbReference>
<sequence>MNPTTHYLLERKAIQDASQQDGSPFFCQHLAQLNQTQKVLAKEDICNRQGAIILKKGEDICERRAHMIVQHKLVKPIEQSIELAETYNAEKLFNYMKKFGSTVPGLQVVTGSDDYLSNLKKMCSYYGKFPLIKQTLTVLANRLHDIYNDSVFTALASLAIAMQMQRSEREQQIIFMAALTHDCGFLYIPNELAHKKQDFSRAEWHSLLAHPIIAKRFLDSVPDLPKDVTAAVIDHHERTDGTGYPNQKFGDELSISSQIIGIADDIVASYKAYSGYGPHTHIMILAALKLNDHLHFETVFKATAILFQKYPKPQQPPSQGTSAQALLNRHQQIQPYFEAIRTLSRKVITGTKHPLNRSIASMLGRLAISIVRAGLLQDEHKAWLEDMTKSPKPDELEQLLEVGVMYDQIDSQLLHLKNLLLRVLDDLTPQQEDLKVAAEELFGASEALPSNP</sequence>
<dbReference type="Proteomes" id="UP001595840">
    <property type="component" value="Unassembled WGS sequence"/>
</dbReference>
<evidence type="ECO:0000259" key="1">
    <source>
        <dbReference type="PROSITE" id="PS51832"/>
    </source>
</evidence>
<dbReference type="GO" id="GO:0016787">
    <property type="term" value="F:hydrolase activity"/>
    <property type="evidence" value="ECO:0007669"/>
    <property type="project" value="UniProtKB-KW"/>
</dbReference>
<reference evidence="3" key="1">
    <citation type="journal article" date="2019" name="Int. J. Syst. Evol. Microbiol.">
        <title>The Global Catalogue of Microorganisms (GCM) 10K type strain sequencing project: providing services to taxonomists for standard genome sequencing and annotation.</title>
        <authorList>
            <consortium name="The Broad Institute Genomics Platform"/>
            <consortium name="The Broad Institute Genome Sequencing Center for Infectious Disease"/>
            <person name="Wu L."/>
            <person name="Ma J."/>
        </authorList>
    </citation>
    <scope>NUCLEOTIDE SEQUENCE [LARGE SCALE GENOMIC DNA]</scope>
    <source>
        <strain evidence="3">CECT 8570</strain>
    </source>
</reference>